<feature type="domain" description="SnoaL-like" evidence="1">
    <location>
        <begin position="7"/>
        <end position="124"/>
    </location>
</feature>
<name>A0A4D7B4S7_9HYPH</name>
<dbReference type="EMBL" id="CP039690">
    <property type="protein sequence ID" value="QCI63212.1"/>
    <property type="molecule type" value="Genomic_DNA"/>
</dbReference>
<dbReference type="SUPFAM" id="SSF54427">
    <property type="entry name" value="NTF2-like"/>
    <property type="match status" value="1"/>
</dbReference>
<protein>
    <submittedName>
        <fullName evidence="2">Nuclear transport factor 2 family protein</fullName>
    </submittedName>
</protein>
<accession>A0A4D7B4S7</accession>
<sequence>MSGAQDYAIETVIRRFALLNDAGRWEELADLFTDDAVFARPSAPDRPLGGRPEILAAFRARPARRARHLVCNTVVTMTGPDTAEAFSYSVLIGVEAEGRGSLSVGHFDDRLVCRDGAWKFASRRGATVIDRLDLGAGRAVSS</sequence>
<dbReference type="OrthoDB" id="981191at2"/>
<dbReference type="AlphaFoldDB" id="A0A4D7B4S7"/>
<dbReference type="Proteomes" id="UP000298781">
    <property type="component" value="Chromosome"/>
</dbReference>
<dbReference type="CDD" id="cd00531">
    <property type="entry name" value="NTF2_like"/>
    <property type="match status" value="1"/>
</dbReference>
<reference evidence="2 3" key="1">
    <citation type="submission" date="2019-04" db="EMBL/GenBank/DDBJ databases">
        <title>Phreatobacter aquaticus sp. nov.</title>
        <authorList>
            <person name="Choi A."/>
        </authorList>
    </citation>
    <scope>NUCLEOTIDE SEQUENCE [LARGE SCALE GENOMIC DNA]</scope>
    <source>
        <strain evidence="2 3">KCTC 52518</strain>
    </source>
</reference>
<evidence type="ECO:0000313" key="3">
    <source>
        <dbReference type="Proteomes" id="UP000298781"/>
    </source>
</evidence>
<organism evidence="2 3">
    <name type="scientific">Phreatobacter stygius</name>
    <dbReference type="NCBI Taxonomy" id="1940610"/>
    <lineage>
        <taxon>Bacteria</taxon>
        <taxon>Pseudomonadati</taxon>
        <taxon>Pseudomonadota</taxon>
        <taxon>Alphaproteobacteria</taxon>
        <taxon>Hyphomicrobiales</taxon>
        <taxon>Phreatobacteraceae</taxon>
        <taxon>Phreatobacter</taxon>
    </lineage>
</organism>
<dbReference type="RefSeq" id="WP_136958673.1">
    <property type="nucleotide sequence ID" value="NZ_CP039690.1"/>
</dbReference>
<dbReference type="InterPro" id="IPR032710">
    <property type="entry name" value="NTF2-like_dom_sf"/>
</dbReference>
<keyword evidence="3" id="KW-1185">Reference proteome</keyword>
<dbReference type="Pfam" id="PF13577">
    <property type="entry name" value="SnoaL_4"/>
    <property type="match status" value="1"/>
</dbReference>
<gene>
    <name evidence="2" type="ORF">E8M01_02550</name>
</gene>
<dbReference type="Gene3D" id="3.10.450.50">
    <property type="match status" value="1"/>
</dbReference>
<dbReference type="KEGG" id="pstg:E8M01_02550"/>
<evidence type="ECO:0000259" key="1">
    <source>
        <dbReference type="Pfam" id="PF13577"/>
    </source>
</evidence>
<evidence type="ECO:0000313" key="2">
    <source>
        <dbReference type="EMBL" id="QCI63212.1"/>
    </source>
</evidence>
<dbReference type="InterPro" id="IPR037401">
    <property type="entry name" value="SnoaL-like"/>
</dbReference>
<proteinExistence type="predicted"/>